<proteinExistence type="predicted"/>
<accession>A0A0F8YG70</accession>
<comment type="caution">
    <text evidence="2">The sequence shown here is derived from an EMBL/GenBank/DDBJ whole genome shotgun (WGS) entry which is preliminary data.</text>
</comment>
<name>A0A0F8YG70_9ZZZZ</name>
<dbReference type="AlphaFoldDB" id="A0A0F8YG70"/>
<gene>
    <name evidence="2" type="ORF">LCGC14_2901290</name>
</gene>
<protein>
    <submittedName>
        <fullName evidence="2">Uncharacterized protein</fullName>
    </submittedName>
</protein>
<reference evidence="2" key="1">
    <citation type="journal article" date="2015" name="Nature">
        <title>Complex archaea that bridge the gap between prokaryotes and eukaryotes.</title>
        <authorList>
            <person name="Spang A."/>
            <person name="Saw J.H."/>
            <person name="Jorgensen S.L."/>
            <person name="Zaremba-Niedzwiedzka K."/>
            <person name="Martijn J."/>
            <person name="Lind A.E."/>
            <person name="van Eijk R."/>
            <person name="Schleper C."/>
            <person name="Guy L."/>
            <person name="Ettema T.J."/>
        </authorList>
    </citation>
    <scope>NUCLEOTIDE SEQUENCE</scope>
</reference>
<organism evidence="2">
    <name type="scientific">marine sediment metagenome</name>
    <dbReference type="NCBI Taxonomy" id="412755"/>
    <lineage>
        <taxon>unclassified sequences</taxon>
        <taxon>metagenomes</taxon>
        <taxon>ecological metagenomes</taxon>
    </lineage>
</organism>
<evidence type="ECO:0000313" key="2">
    <source>
        <dbReference type="EMBL" id="KKK72695.1"/>
    </source>
</evidence>
<feature type="region of interest" description="Disordered" evidence="1">
    <location>
        <begin position="1"/>
        <end position="36"/>
    </location>
</feature>
<feature type="compositionally biased region" description="Polar residues" evidence="1">
    <location>
        <begin position="1"/>
        <end position="17"/>
    </location>
</feature>
<evidence type="ECO:0000256" key="1">
    <source>
        <dbReference type="SAM" id="MobiDB-lite"/>
    </source>
</evidence>
<feature type="non-terminal residue" evidence="2">
    <location>
        <position position="97"/>
    </location>
</feature>
<sequence>MALTPGTNCGFVTTAPSTDPGGASAQQGDDRTWGIKHTTPASINTVTEIGWWSSASEEANFEVAIYTDDGGGVGSHPENIVGISRTNAKGTGAGWKR</sequence>
<dbReference type="EMBL" id="LAZR01057130">
    <property type="protein sequence ID" value="KKK72695.1"/>
    <property type="molecule type" value="Genomic_DNA"/>
</dbReference>
<feature type="region of interest" description="Disordered" evidence="1">
    <location>
        <begin position="77"/>
        <end position="97"/>
    </location>
</feature>